<dbReference type="Proteomes" id="UP000095280">
    <property type="component" value="Unplaced"/>
</dbReference>
<reference evidence="3" key="1">
    <citation type="submission" date="2016-11" db="UniProtKB">
        <authorList>
            <consortium name="WormBaseParasite"/>
        </authorList>
    </citation>
    <scope>IDENTIFICATION</scope>
</reference>
<name>A0A1I8FG93_9PLAT</name>
<sequence>GSLIFLRHLSLIVTDLPWFFDPARIAAFDPPLVAGSLLPGLEPDAVCGAKPPWPRHLKPLESDLSRRASPAPHPGRLRRPGPSGRLCVAAPKTTPCSTRICTALPAAGKALDWPLFTHAQLPAGLASSRCLPSLPRHCPPVERALPALFGLTSRLGQLCRCSASGFVRSLWGVEIVVAH</sequence>
<dbReference type="WBParaSite" id="maker-unitig_33451-snap-gene-0.2-mRNA-1">
    <property type="protein sequence ID" value="maker-unitig_33451-snap-gene-0.2-mRNA-1"/>
    <property type="gene ID" value="maker-unitig_33451-snap-gene-0.2"/>
</dbReference>
<evidence type="ECO:0000313" key="2">
    <source>
        <dbReference type="Proteomes" id="UP000095280"/>
    </source>
</evidence>
<proteinExistence type="predicted"/>
<accession>A0A1I8FG93</accession>
<keyword evidence="2" id="KW-1185">Reference proteome</keyword>
<evidence type="ECO:0000313" key="3">
    <source>
        <dbReference type="WBParaSite" id="maker-unitig_33451-snap-gene-0.2-mRNA-1"/>
    </source>
</evidence>
<feature type="region of interest" description="Disordered" evidence="1">
    <location>
        <begin position="64"/>
        <end position="84"/>
    </location>
</feature>
<organism evidence="2 3">
    <name type="scientific">Macrostomum lignano</name>
    <dbReference type="NCBI Taxonomy" id="282301"/>
    <lineage>
        <taxon>Eukaryota</taxon>
        <taxon>Metazoa</taxon>
        <taxon>Spiralia</taxon>
        <taxon>Lophotrochozoa</taxon>
        <taxon>Platyhelminthes</taxon>
        <taxon>Rhabditophora</taxon>
        <taxon>Macrostomorpha</taxon>
        <taxon>Macrostomida</taxon>
        <taxon>Macrostomidae</taxon>
        <taxon>Macrostomum</taxon>
    </lineage>
</organism>
<protein>
    <submittedName>
        <fullName evidence="3">Secreted protein</fullName>
    </submittedName>
</protein>
<evidence type="ECO:0000256" key="1">
    <source>
        <dbReference type="SAM" id="MobiDB-lite"/>
    </source>
</evidence>
<dbReference type="AlphaFoldDB" id="A0A1I8FG93"/>